<evidence type="ECO:0000313" key="2">
    <source>
        <dbReference type="EMBL" id="QYD71399.1"/>
    </source>
</evidence>
<feature type="domain" description="Oxidoreductase molybdopterin-binding" evidence="1">
    <location>
        <begin position="100"/>
        <end position="172"/>
    </location>
</feature>
<dbReference type="Pfam" id="PF00174">
    <property type="entry name" value="Oxidored_molyb"/>
    <property type="match status" value="1"/>
</dbReference>
<reference evidence="2 3" key="1">
    <citation type="submission" date="2021-07" db="EMBL/GenBank/DDBJ databases">
        <title>Paraburkholderia edwinii protects Aspergillus sp. from phenazines by acting as a toxin sponge.</title>
        <authorList>
            <person name="Dahlstrom K.M."/>
            <person name="Newman D.K."/>
        </authorList>
    </citation>
    <scope>NUCLEOTIDE SEQUENCE [LARGE SCALE GENOMIC DNA]</scope>
    <source>
        <strain evidence="2 3">Pe01</strain>
    </source>
</reference>
<organism evidence="2 3">
    <name type="scientific">Paraburkholderia edwinii</name>
    <dbReference type="NCBI Taxonomy" id="2861782"/>
    <lineage>
        <taxon>Bacteria</taxon>
        <taxon>Pseudomonadati</taxon>
        <taxon>Pseudomonadota</taxon>
        <taxon>Betaproteobacteria</taxon>
        <taxon>Burkholderiales</taxon>
        <taxon>Burkholderiaceae</taxon>
        <taxon>Paraburkholderia</taxon>
    </lineage>
</organism>
<sequence length="199" mass="21802">MREQEGKLRGILRGSAGNAGYNAEDRTVRHSRSRGFTAIRHKLTFAILGCCAAAAAHATPMALDVTGKISNTTDSAHRVFHFSEAQILAMPAHSISTSTSWTPKSTFTGPLLADILKEVGAYGERIEVHTYDDYTYTLPVSDTDRYGVIVAYSMNGKRLKISDFGPLFLIYPRDAYPAELTGAATDAKFVWQIKALIIK</sequence>
<dbReference type="InterPro" id="IPR000572">
    <property type="entry name" value="OxRdtase_Mopterin-bd_dom"/>
</dbReference>
<dbReference type="SUPFAM" id="SSF56524">
    <property type="entry name" value="Oxidoreductase molybdopterin-binding domain"/>
    <property type="match status" value="1"/>
</dbReference>
<name>A0ABX8UQY6_9BURK</name>
<dbReference type="Proteomes" id="UP000826462">
    <property type="component" value="Chromosome 2"/>
</dbReference>
<dbReference type="EMBL" id="CP080096">
    <property type="protein sequence ID" value="QYD71399.1"/>
    <property type="molecule type" value="Genomic_DNA"/>
</dbReference>
<evidence type="ECO:0000259" key="1">
    <source>
        <dbReference type="Pfam" id="PF00174"/>
    </source>
</evidence>
<keyword evidence="3" id="KW-1185">Reference proteome</keyword>
<dbReference type="Gene3D" id="3.90.420.10">
    <property type="entry name" value="Oxidoreductase, molybdopterin-binding domain"/>
    <property type="match status" value="1"/>
</dbReference>
<accession>A0ABX8UQY6</accession>
<gene>
    <name evidence="2" type="ORF">KZJ38_30720</name>
</gene>
<dbReference type="InterPro" id="IPR036374">
    <property type="entry name" value="OxRdtase_Mopterin-bd_sf"/>
</dbReference>
<evidence type="ECO:0000313" key="3">
    <source>
        <dbReference type="Proteomes" id="UP000826462"/>
    </source>
</evidence>
<proteinExistence type="predicted"/>
<protein>
    <submittedName>
        <fullName evidence="2">Molybdopterin-dependent oxidoreductase</fullName>
    </submittedName>
</protein>